<dbReference type="Pfam" id="PF03466">
    <property type="entry name" value="LysR_substrate"/>
    <property type="match status" value="1"/>
</dbReference>
<dbReference type="PANTHER" id="PTHR30419">
    <property type="entry name" value="HTH-TYPE TRANSCRIPTIONAL REGULATOR YBHD"/>
    <property type="match status" value="1"/>
</dbReference>
<evidence type="ECO:0000259" key="5">
    <source>
        <dbReference type="PROSITE" id="PS50931"/>
    </source>
</evidence>
<dbReference type="Proteomes" id="UP000776983">
    <property type="component" value="Unassembled WGS sequence"/>
</dbReference>
<dbReference type="InterPro" id="IPR000847">
    <property type="entry name" value="LysR_HTH_N"/>
</dbReference>
<keyword evidence="3" id="KW-0238">DNA-binding</keyword>
<keyword evidence="4" id="KW-0804">Transcription</keyword>
<evidence type="ECO:0000313" key="6">
    <source>
        <dbReference type="EMBL" id="MCB5362710.1"/>
    </source>
</evidence>
<keyword evidence="7" id="KW-1185">Reference proteome</keyword>
<dbReference type="Gene3D" id="1.10.10.10">
    <property type="entry name" value="Winged helix-like DNA-binding domain superfamily/Winged helix DNA-binding domain"/>
    <property type="match status" value="1"/>
</dbReference>
<evidence type="ECO:0000313" key="7">
    <source>
        <dbReference type="Proteomes" id="UP000776983"/>
    </source>
</evidence>
<dbReference type="InterPro" id="IPR036388">
    <property type="entry name" value="WH-like_DNA-bd_sf"/>
</dbReference>
<feature type="domain" description="HTH lysR-type" evidence="5">
    <location>
        <begin position="1"/>
        <end position="60"/>
    </location>
</feature>
<accession>A0ABS8C9L0</accession>
<dbReference type="SUPFAM" id="SSF53850">
    <property type="entry name" value="Periplasmic binding protein-like II"/>
    <property type="match status" value="1"/>
</dbReference>
<dbReference type="Gene3D" id="3.40.190.290">
    <property type="match status" value="1"/>
</dbReference>
<gene>
    <name evidence="6" type="ORF">H0484_02935</name>
</gene>
<dbReference type="PRINTS" id="PR00039">
    <property type="entry name" value="HTHLYSR"/>
</dbReference>
<proteinExistence type="inferred from homology"/>
<dbReference type="PROSITE" id="PS50931">
    <property type="entry name" value="HTH_LYSR"/>
    <property type="match status" value="1"/>
</dbReference>
<sequence length="308" mass="34347">MNVSFRQIRVFLAVAQERNFSRAGSRIGLSQPAVSRAVHELEDELGIRLFDRTTREVVLTEAGAMLAQRLPQWVDELDNMLMELRNWAGTRRGKVRVASSPTLSAMLMPLCLAECAEREPGMEILLLDRVQSDVLASVLSGEVDFGVVVEPCADRLRDLDGETILTDPFVVVAPPASEVLREERELPWEALSGQALVLLDQASGSRRLIDEALRRHGIAHRVVQQVGHATAAFEMIRAGLGTSIMPGLSIPETGLPGLEVRRLSPPLTRRIMLVHRKNRAPAPLAHYLWEIIKRCAVGMMARRDTFWR</sequence>
<organism evidence="6 7">
    <name type="scientific">Mesopusillimonas faecipullorum</name>
    <dbReference type="NCBI Taxonomy" id="2755040"/>
    <lineage>
        <taxon>Bacteria</taxon>
        <taxon>Pseudomonadati</taxon>
        <taxon>Pseudomonadota</taxon>
        <taxon>Betaproteobacteria</taxon>
        <taxon>Burkholderiales</taxon>
        <taxon>Alcaligenaceae</taxon>
        <taxon>Mesopusillimonas</taxon>
    </lineage>
</organism>
<evidence type="ECO:0000256" key="4">
    <source>
        <dbReference type="ARBA" id="ARBA00023163"/>
    </source>
</evidence>
<keyword evidence="2" id="KW-0805">Transcription regulation</keyword>
<dbReference type="InterPro" id="IPR005119">
    <property type="entry name" value="LysR_subst-bd"/>
</dbReference>
<name>A0ABS8C9L0_9BURK</name>
<protein>
    <submittedName>
        <fullName evidence="6">LysR family transcriptional regulator</fullName>
    </submittedName>
</protein>
<dbReference type="SUPFAM" id="SSF46785">
    <property type="entry name" value="Winged helix' DNA-binding domain"/>
    <property type="match status" value="1"/>
</dbReference>
<evidence type="ECO:0000256" key="3">
    <source>
        <dbReference type="ARBA" id="ARBA00023125"/>
    </source>
</evidence>
<comment type="caution">
    <text evidence="6">The sequence shown here is derived from an EMBL/GenBank/DDBJ whole genome shotgun (WGS) entry which is preliminary data.</text>
</comment>
<dbReference type="RefSeq" id="WP_226952933.1">
    <property type="nucleotide sequence ID" value="NZ_JACDXW010000001.1"/>
</dbReference>
<reference evidence="6 7" key="1">
    <citation type="submission" date="2020-07" db="EMBL/GenBank/DDBJ databases">
        <title>Pusillimonas sp. nov., isolated from poultry manure in Taiwan.</title>
        <authorList>
            <person name="Lin S.-Y."/>
            <person name="Tang Y.-S."/>
            <person name="Young C.-C."/>
        </authorList>
    </citation>
    <scope>NUCLEOTIDE SEQUENCE [LARGE SCALE GENOMIC DNA]</scope>
    <source>
        <strain evidence="6 7">CC-YST705</strain>
    </source>
</reference>
<dbReference type="InterPro" id="IPR036390">
    <property type="entry name" value="WH_DNA-bd_sf"/>
</dbReference>
<dbReference type="CDD" id="cd08440">
    <property type="entry name" value="PBP2_LTTR_like_4"/>
    <property type="match status" value="1"/>
</dbReference>
<dbReference type="Pfam" id="PF00126">
    <property type="entry name" value="HTH_1"/>
    <property type="match status" value="1"/>
</dbReference>
<dbReference type="PANTHER" id="PTHR30419:SF14">
    <property type="entry name" value="LYSR FAMILY TRANSCRIPTIONAL REGULATOR"/>
    <property type="match status" value="1"/>
</dbReference>
<evidence type="ECO:0000256" key="2">
    <source>
        <dbReference type="ARBA" id="ARBA00023015"/>
    </source>
</evidence>
<dbReference type="InterPro" id="IPR050950">
    <property type="entry name" value="HTH-type_LysR_regulators"/>
</dbReference>
<dbReference type="EMBL" id="JACDXW010000001">
    <property type="protein sequence ID" value="MCB5362710.1"/>
    <property type="molecule type" value="Genomic_DNA"/>
</dbReference>
<comment type="similarity">
    <text evidence="1">Belongs to the LysR transcriptional regulatory family.</text>
</comment>
<evidence type="ECO:0000256" key="1">
    <source>
        <dbReference type="ARBA" id="ARBA00009437"/>
    </source>
</evidence>